<accession>A0ABR4U2H0</accession>
<comment type="caution">
    <text evidence="1">The sequence shown here is derived from an EMBL/GenBank/DDBJ whole genome shotgun (WGS) entry which is preliminary data.</text>
</comment>
<protein>
    <submittedName>
        <fullName evidence="1">Uncharacterized protein</fullName>
    </submittedName>
</protein>
<organism evidence="1 2">
    <name type="scientific">Kaistella antarctica</name>
    <dbReference type="NCBI Taxonomy" id="266748"/>
    <lineage>
        <taxon>Bacteria</taxon>
        <taxon>Pseudomonadati</taxon>
        <taxon>Bacteroidota</taxon>
        <taxon>Flavobacteriia</taxon>
        <taxon>Flavobacteriales</taxon>
        <taxon>Weeksellaceae</taxon>
        <taxon>Chryseobacterium group</taxon>
        <taxon>Kaistella</taxon>
    </lineage>
</organism>
<keyword evidence="2" id="KW-1185">Reference proteome</keyword>
<reference evidence="1 2" key="1">
    <citation type="submission" date="2014-07" db="EMBL/GenBank/DDBJ databases">
        <authorList>
            <person name="Pisani N.G."/>
            <person name="Newman J.D."/>
        </authorList>
    </citation>
    <scope>NUCLEOTIDE SEQUENCE [LARGE SCALE GENOMIC DNA]</scope>
    <source>
        <strain evidence="1 2">LMG 24720</strain>
    </source>
</reference>
<dbReference type="EMBL" id="JPEP01000001">
    <property type="protein sequence ID" value="KEY20381.1"/>
    <property type="molecule type" value="Genomic_DNA"/>
</dbReference>
<proteinExistence type="predicted"/>
<name>A0ABR4U2H0_9FLAO</name>
<evidence type="ECO:0000313" key="1">
    <source>
        <dbReference type="EMBL" id="KEY20381.1"/>
    </source>
</evidence>
<evidence type="ECO:0000313" key="2">
    <source>
        <dbReference type="Proteomes" id="UP000028349"/>
    </source>
</evidence>
<sequence length="72" mass="8568">MPKKNKRSLKFSFDKKNKILKVKAPQTLIFNNKKLAYQVQFNLMNFEADFKNNTVAYSGTSFFKRRESKENK</sequence>
<dbReference type="Proteomes" id="UP000028349">
    <property type="component" value="Unassembled WGS sequence"/>
</dbReference>
<gene>
    <name evidence="1" type="ORF">HY04_04050</name>
</gene>